<protein>
    <recommendedName>
        <fullName evidence="4">Outer membrane protein beta-barrel domain-containing protein</fullName>
    </recommendedName>
</protein>
<accession>A0A2M8DNE7</accession>
<dbReference type="EMBL" id="PFTB01000020">
    <property type="protein sequence ID" value="PJB99592.1"/>
    <property type="molecule type" value="Genomic_DNA"/>
</dbReference>
<sequence length="241" mass="25880">MKRKIVFWAILAVCAVFVGSAFAETIGPLSSKDGLTLGVGYATNSRVIQGKTFASVQEYVGVEYVSKGWQPYLRLGYTDLKIKNGFGGTWGDFKDSGGVFGTVGLKKSLYKKDKWTIGAYGQVSLSQDFSDQESGVDYGVPLTIELKVKNHTEAKIGALIQRAIGPVEAYVGPFYQWAGGTIEGVGTTPTETNKRSLSIKADDDFGGLAGAVINLGKNFGLNVEVQQTSKTSIATALTYRF</sequence>
<proteinExistence type="predicted"/>
<keyword evidence="1" id="KW-0732">Signal</keyword>
<name>A0A2M8DNE7_9BACT</name>
<evidence type="ECO:0000256" key="1">
    <source>
        <dbReference type="SAM" id="SignalP"/>
    </source>
</evidence>
<feature type="chain" id="PRO_5014863642" description="Outer membrane protein beta-barrel domain-containing protein" evidence="1">
    <location>
        <begin position="24"/>
        <end position="241"/>
    </location>
</feature>
<reference evidence="3" key="1">
    <citation type="submission" date="2017-09" db="EMBL/GenBank/DDBJ databases">
        <title>Depth-based differentiation of microbial function through sediment-hosted aquifers and enrichment of novel symbionts in the deep terrestrial subsurface.</title>
        <authorList>
            <person name="Probst A.J."/>
            <person name="Ladd B."/>
            <person name="Jarett J.K."/>
            <person name="Geller-Mcgrath D.E."/>
            <person name="Sieber C.M.K."/>
            <person name="Emerson J.B."/>
            <person name="Anantharaman K."/>
            <person name="Thomas B.C."/>
            <person name="Malmstrom R."/>
            <person name="Stieglmeier M."/>
            <person name="Klingl A."/>
            <person name="Woyke T."/>
            <person name="Ryan C.M."/>
            <person name="Banfield J.F."/>
        </authorList>
    </citation>
    <scope>NUCLEOTIDE SEQUENCE [LARGE SCALE GENOMIC DNA]</scope>
</reference>
<dbReference type="Proteomes" id="UP000228875">
    <property type="component" value="Unassembled WGS sequence"/>
</dbReference>
<organism evidence="2 3">
    <name type="scientific">Candidatus Nealsonbacteria bacterium CG_4_9_14_0_8_um_filter_35_12</name>
    <dbReference type="NCBI Taxonomy" id="1974692"/>
    <lineage>
        <taxon>Bacteria</taxon>
        <taxon>Candidatus Nealsoniibacteriota</taxon>
    </lineage>
</organism>
<comment type="caution">
    <text evidence="2">The sequence shown here is derived from an EMBL/GenBank/DDBJ whole genome shotgun (WGS) entry which is preliminary data.</text>
</comment>
<gene>
    <name evidence="2" type="ORF">CO077_00890</name>
</gene>
<feature type="signal peptide" evidence="1">
    <location>
        <begin position="1"/>
        <end position="23"/>
    </location>
</feature>
<evidence type="ECO:0000313" key="3">
    <source>
        <dbReference type="Proteomes" id="UP000228875"/>
    </source>
</evidence>
<dbReference type="AlphaFoldDB" id="A0A2M8DNE7"/>
<evidence type="ECO:0000313" key="2">
    <source>
        <dbReference type="EMBL" id="PJB99592.1"/>
    </source>
</evidence>
<evidence type="ECO:0008006" key="4">
    <source>
        <dbReference type="Google" id="ProtNLM"/>
    </source>
</evidence>